<keyword evidence="1" id="KW-0472">Membrane</keyword>
<organism evidence="2 3">
    <name type="scientific">Candida maltosa (strain Xu316)</name>
    <name type="common">Yeast</name>
    <dbReference type="NCBI Taxonomy" id="1245528"/>
    <lineage>
        <taxon>Eukaryota</taxon>
        <taxon>Fungi</taxon>
        <taxon>Dikarya</taxon>
        <taxon>Ascomycota</taxon>
        <taxon>Saccharomycotina</taxon>
        <taxon>Pichiomycetes</taxon>
        <taxon>Debaryomycetaceae</taxon>
        <taxon>Candida/Lodderomyces clade</taxon>
        <taxon>Candida</taxon>
    </lineage>
</organism>
<keyword evidence="3" id="KW-1185">Reference proteome</keyword>
<evidence type="ECO:0000256" key="1">
    <source>
        <dbReference type="SAM" id="Phobius"/>
    </source>
</evidence>
<reference evidence="2 3" key="1">
    <citation type="submission" date="2013-02" db="EMBL/GenBank/DDBJ databases">
        <title>Genome sequence of Candida maltosa Xu316, a potential industrial strain for xylitol and ethanol production.</title>
        <authorList>
            <person name="Yu J."/>
            <person name="Wang Q."/>
            <person name="Geng X."/>
            <person name="Bao W."/>
            <person name="He P."/>
            <person name="Cai J."/>
        </authorList>
    </citation>
    <scope>NUCLEOTIDE SEQUENCE [LARGE SCALE GENOMIC DNA]</scope>
    <source>
        <strain evidence="3">Xu316</strain>
    </source>
</reference>
<dbReference type="AlphaFoldDB" id="M3IG04"/>
<dbReference type="EMBL" id="AOGT01002946">
    <property type="protein sequence ID" value="EMG45171.1"/>
    <property type="molecule type" value="Genomic_DNA"/>
</dbReference>
<comment type="caution">
    <text evidence="2">The sequence shown here is derived from an EMBL/GenBank/DDBJ whole genome shotgun (WGS) entry which is preliminary data.</text>
</comment>
<keyword evidence="1" id="KW-0812">Transmembrane</keyword>
<evidence type="ECO:0000313" key="2">
    <source>
        <dbReference type="EMBL" id="EMG45171.1"/>
    </source>
</evidence>
<evidence type="ECO:0000313" key="3">
    <source>
        <dbReference type="Proteomes" id="UP000011777"/>
    </source>
</evidence>
<sequence>MQIALAAKYIGASIATLGLGGAAIFI</sequence>
<accession>M3IG04</accession>
<name>M3IG04_CANMX</name>
<feature type="transmembrane region" description="Helical" evidence="1">
    <location>
        <begin position="6"/>
        <end position="25"/>
    </location>
</feature>
<dbReference type="HOGENOM" id="CLU_3417229_0_0_1"/>
<protein>
    <submittedName>
        <fullName evidence="2">ATP synthase subunit 9, mitochondrial</fullName>
    </submittedName>
</protein>
<gene>
    <name evidence="2" type="ORF">G210_5253</name>
</gene>
<dbReference type="Proteomes" id="UP000011777">
    <property type="component" value="Unassembled WGS sequence"/>
</dbReference>
<keyword evidence="1" id="KW-1133">Transmembrane helix</keyword>
<proteinExistence type="predicted"/>